<reference evidence="3" key="1">
    <citation type="submission" date="2017-09" db="EMBL/GenBank/DDBJ databases">
        <authorList>
            <person name="Varghese N."/>
            <person name="Submissions S."/>
        </authorList>
    </citation>
    <scope>NUCLEOTIDE SEQUENCE [LARGE SCALE GENOMIC DNA]</scope>
    <source>
        <strain evidence="3">CGMCC 1.12803</strain>
    </source>
</reference>
<dbReference type="RefSeq" id="WP_244904278.1">
    <property type="nucleotide sequence ID" value="NZ_OCMT01000001.1"/>
</dbReference>
<evidence type="ECO:0000259" key="1">
    <source>
        <dbReference type="Pfam" id="PF00903"/>
    </source>
</evidence>
<proteinExistence type="predicted"/>
<accession>A0A285ZPI3</accession>
<feature type="domain" description="Glyoxalase/fosfomycin resistance/dioxygenase" evidence="1">
    <location>
        <begin position="19"/>
        <end position="153"/>
    </location>
</feature>
<dbReference type="PANTHER" id="PTHR33990:SF1">
    <property type="entry name" value="PROTEIN YJDN"/>
    <property type="match status" value="1"/>
</dbReference>
<dbReference type="InterPro" id="IPR004360">
    <property type="entry name" value="Glyas_Fos-R_dOase_dom"/>
</dbReference>
<dbReference type="InterPro" id="IPR029068">
    <property type="entry name" value="Glyas_Bleomycin-R_OHBP_Dase"/>
</dbReference>
<dbReference type="SUPFAM" id="SSF54593">
    <property type="entry name" value="Glyoxalase/Bleomycin resistance protein/Dihydroxybiphenyl dioxygenase"/>
    <property type="match status" value="1"/>
</dbReference>
<dbReference type="AlphaFoldDB" id="A0A285ZPI3"/>
<organism evidence="2 3">
    <name type="scientific">Pedobacter xixiisoli</name>
    <dbReference type="NCBI Taxonomy" id="1476464"/>
    <lineage>
        <taxon>Bacteria</taxon>
        <taxon>Pseudomonadati</taxon>
        <taxon>Bacteroidota</taxon>
        <taxon>Sphingobacteriia</taxon>
        <taxon>Sphingobacteriales</taxon>
        <taxon>Sphingobacteriaceae</taxon>
        <taxon>Pedobacter</taxon>
    </lineage>
</organism>
<evidence type="ECO:0000313" key="3">
    <source>
        <dbReference type="Proteomes" id="UP000219281"/>
    </source>
</evidence>
<dbReference type="PANTHER" id="PTHR33990">
    <property type="entry name" value="PROTEIN YJDN-RELATED"/>
    <property type="match status" value="1"/>
</dbReference>
<dbReference type="CDD" id="cd06588">
    <property type="entry name" value="PhnB_like"/>
    <property type="match status" value="1"/>
</dbReference>
<gene>
    <name evidence="2" type="ORF">SAMN06297358_0196</name>
</gene>
<name>A0A285ZPI3_9SPHI</name>
<dbReference type="EMBL" id="OCMT01000001">
    <property type="protein sequence ID" value="SOD11530.1"/>
    <property type="molecule type" value="Genomic_DNA"/>
</dbReference>
<dbReference type="InterPro" id="IPR028973">
    <property type="entry name" value="PhnB-like"/>
</dbReference>
<dbReference type="Gene3D" id="3.10.180.10">
    <property type="entry name" value="2,3-Dihydroxybiphenyl 1,2-Dioxygenase, domain 1"/>
    <property type="match status" value="1"/>
</dbReference>
<dbReference type="Proteomes" id="UP000219281">
    <property type="component" value="Unassembled WGS sequence"/>
</dbReference>
<evidence type="ECO:0000313" key="2">
    <source>
        <dbReference type="EMBL" id="SOD11530.1"/>
    </source>
</evidence>
<sequence length="166" mass="18227">MPKFDLINQNNKTMVINPYLNFNGNTEEVFNFYKSIFGGDFPFVMRFNEIPQDAADSEGCAGDGVPENEGNGIAHIALPIGNTMLMGTDVPSNMPPITAGTNVSLCISVDSRADADRIFAALSEGGTVQMPMQDMFWGDYYGMLVDKFQIQWMVSYNEAQDGKAAQ</sequence>
<dbReference type="Pfam" id="PF00903">
    <property type="entry name" value="Glyoxalase"/>
    <property type="match status" value="1"/>
</dbReference>
<protein>
    <submittedName>
        <fullName evidence="2">PhnB protein</fullName>
    </submittedName>
</protein>
<keyword evidence="3" id="KW-1185">Reference proteome</keyword>